<comment type="caution">
    <text evidence="2">The sequence shown here is derived from an EMBL/GenBank/DDBJ whole genome shotgun (WGS) entry which is preliminary data.</text>
</comment>
<feature type="compositionally biased region" description="Basic and acidic residues" evidence="1">
    <location>
        <begin position="45"/>
        <end position="63"/>
    </location>
</feature>
<sequence length="121" mass="13346">MMTPLTGVYRALNPGPEDAWSRPGPFEIDDDIEGEDGSLELSTMSKDKADQSDQPERSLKDVIQEASKGVSESTDASYKRLMANCEAFAIKQGFIKKGESFFSASPHQETPMWIAAWILDA</sequence>
<dbReference type="EMBL" id="MU154824">
    <property type="protein sequence ID" value="KAF9487080.1"/>
    <property type="molecule type" value="Genomic_DNA"/>
</dbReference>
<dbReference type="OrthoDB" id="2669107at2759"/>
<reference evidence="2" key="1">
    <citation type="submission" date="2020-11" db="EMBL/GenBank/DDBJ databases">
        <authorList>
            <consortium name="DOE Joint Genome Institute"/>
            <person name="Ahrendt S."/>
            <person name="Riley R."/>
            <person name="Andreopoulos W."/>
            <person name="Labutti K."/>
            <person name="Pangilinan J."/>
            <person name="Ruiz-Duenas F.J."/>
            <person name="Barrasa J.M."/>
            <person name="Sanchez-Garcia M."/>
            <person name="Camarero S."/>
            <person name="Miyauchi S."/>
            <person name="Serrano A."/>
            <person name="Linde D."/>
            <person name="Babiker R."/>
            <person name="Drula E."/>
            <person name="Ayuso-Fernandez I."/>
            <person name="Pacheco R."/>
            <person name="Padilla G."/>
            <person name="Ferreira P."/>
            <person name="Barriuso J."/>
            <person name="Kellner H."/>
            <person name="Castanera R."/>
            <person name="Alfaro M."/>
            <person name="Ramirez L."/>
            <person name="Pisabarro A.G."/>
            <person name="Kuo A."/>
            <person name="Tritt A."/>
            <person name="Lipzen A."/>
            <person name="He G."/>
            <person name="Yan M."/>
            <person name="Ng V."/>
            <person name="Cullen D."/>
            <person name="Martin F."/>
            <person name="Rosso M.-N."/>
            <person name="Henrissat B."/>
            <person name="Hibbett D."/>
            <person name="Martinez A.T."/>
            <person name="Grigoriev I.V."/>
        </authorList>
    </citation>
    <scope>NUCLEOTIDE SEQUENCE</scope>
    <source>
        <strain evidence="2">ATCC 90797</strain>
    </source>
</reference>
<evidence type="ECO:0000313" key="3">
    <source>
        <dbReference type="Proteomes" id="UP000807025"/>
    </source>
</evidence>
<gene>
    <name evidence="2" type="ORF">BDN71DRAFT_1514312</name>
</gene>
<feature type="region of interest" description="Disordered" evidence="1">
    <location>
        <begin position="1"/>
        <end position="66"/>
    </location>
</feature>
<organism evidence="2 3">
    <name type="scientific">Pleurotus eryngii</name>
    <name type="common">Boletus of the steppes</name>
    <dbReference type="NCBI Taxonomy" id="5323"/>
    <lineage>
        <taxon>Eukaryota</taxon>
        <taxon>Fungi</taxon>
        <taxon>Dikarya</taxon>
        <taxon>Basidiomycota</taxon>
        <taxon>Agaricomycotina</taxon>
        <taxon>Agaricomycetes</taxon>
        <taxon>Agaricomycetidae</taxon>
        <taxon>Agaricales</taxon>
        <taxon>Pleurotineae</taxon>
        <taxon>Pleurotaceae</taxon>
        <taxon>Pleurotus</taxon>
    </lineage>
</organism>
<feature type="compositionally biased region" description="Acidic residues" evidence="1">
    <location>
        <begin position="27"/>
        <end position="38"/>
    </location>
</feature>
<protein>
    <submittedName>
        <fullName evidence="2">Uncharacterized protein</fullName>
    </submittedName>
</protein>
<proteinExistence type="predicted"/>
<evidence type="ECO:0000313" key="2">
    <source>
        <dbReference type="EMBL" id="KAF9487080.1"/>
    </source>
</evidence>
<dbReference type="Proteomes" id="UP000807025">
    <property type="component" value="Unassembled WGS sequence"/>
</dbReference>
<name>A0A9P5ZI67_PLEER</name>
<accession>A0A9P5ZI67</accession>
<evidence type="ECO:0000256" key="1">
    <source>
        <dbReference type="SAM" id="MobiDB-lite"/>
    </source>
</evidence>
<keyword evidence="3" id="KW-1185">Reference proteome</keyword>
<dbReference type="AlphaFoldDB" id="A0A9P5ZI67"/>